<feature type="region of interest" description="Disordered" evidence="1">
    <location>
        <begin position="144"/>
        <end position="164"/>
    </location>
</feature>
<organism evidence="2 3">
    <name type="scientific">Lupinus albus</name>
    <name type="common">White lupine</name>
    <name type="synonym">Lupinus termis</name>
    <dbReference type="NCBI Taxonomy" id="3870"/>
    <lineage>
        <taxon>Eukaryota</taxon>
        <taxon>Viridiplantae</taxon>
        <taxon>Streptophyta</taxon>
        <taxon>Embryophyta</taxon>
        <taxon>Tracheophyta</taxon>
        <taxon>Spermatophyta</taxon>
        <taxon>Magnoliopsida</taxon>
        <taxon>eudicotyledons</taxon>
        <taxon>Gunneridae</taxon>
        <taxon>Pentapetalae</taxon>
        <taxon>rosids</taxon>
        <taxon>fabids</taxon>
        <taxon>Fabales</taxon>
        <taxon>Fabaceae</taxon>
        <taxon>Papilionoideae</taxon>
        <taxon>50 kb inversion clade</taxon>
        <taxon>genistoids sensu lato</taxon>
        <taxon>core genistoids</taxon>
        <taxon>Genisteae</taxon>
        <taxon>Lupinus</taxon>
    </lineage>
</organism>
<evidence type="ECO:0000256" key="1">
    <source>
        <dbReference type="SAM" id="MobiDB-lite"/>
    </source>
</evidence>
<keyword evidence="3" id="KW-1185">Reference proteome</keyword>
<proteinExistence type="predicted"/>
<dbReference type="EMBL" id="WOCE01000023">
    <property type="protein sequence ID" value="KAE9587859.1"/>
    <property type="molecule type" value="Genomic_DNA"/>
</dbReference>
<comment type="caution">
    <text evidence="2">The sequence shown here is derived from an EMBL/GenBank/DDBJ whole genome shotgun (WGS) entry which is preliminary data.</text>
</comment>
<feature type="compositionally biased region" description="Polar residues" evidence="1">
    <location>
        <begin position="45"/>
        <end position="66"/>
    </location>
</feature>
<dbReference type="OrthoDB" id="1429375at2759"/>
<feature type="region of interest" description="Disordered" evidence="1">
    <location>
        <begin position="44"/>
        <end position="66"/>
    </location>
</feature>
<protein>
    <submittedName>
        <fullName evidence="2">Uncharacterized protein</fullName>
    </submittedName>
</protein>
<evidence type="ECO:0000313" key="2">
    <source>
        <dbReference type="EMBL" id="KAE9587859.1"/>
    </source>
</evidence>
<reference evidence="3" key="1">
    <citation type="journal article" date="2020" name="Nat. Commun.">
        <title>Genome sequence of the cluster root forming white lupin.</title>
        <authorList>
            <person name="Hufnagel B."/>
            <person name="Marques A."/>
            <person name="Soriano A."/>
            <person name="Marques L."/>
            <person name="Divol F."/>
            <person name="Doumas P."/>
            <person name="Sallet E."/>
            <person name="Mancinotti D."/>
            <person name="Carrere S."/>
            <person name="Marande W."/>
            <person name="Arribat S."/>
            <person name="Keller J."/>
            <person name="Huneau C."/>
            <person name="Blein T."/>
            <person name="Aime D."/>
            <person name="Laguerre M."/>
            <person name="Taylor J."/>
            <person name="Schubert V."/>
            <person name="Nelson M."/>
            <person name="Geu-Flores F."/>
            <person name="Crespi M."/>
            <person name="Gallardo-Guerrero K."/>
            <person name="Delaux P.-M."/>
            <person name="Salse J."/>
            <person name="Berges H."/>
            <person name="Guyot R."/>
            <person name="Gouzy J."/>
            <person name="Peret B."/>
        </authorList>
    </citation>
    <scope>NUCLEOTIDE SEQUENCE [LARGE SCALE GENOMIC DNA]</scope>
    <source>
        <strain evidence="3">cv. Amiga</strain>
    </source>
</reference>
<accession>A0A6A4NKH1</accession>
<dbReference type="AlphaFoldDB" id="A0A6A4NKH1"/>
<dbReference type="Proteomes" id="UP000447434">
    <property type="component" value="Chromosome 23"/>
</dbReference>
<sequence length="316" mass="35358">MQFDGNANRLEPYSHLQQAFVPMTPNPFVQQYGYIPMQPEPTAPSMYSQSYDSQTMVPSGDKQQGVSSMQFTGSILHEPSTMSSNFTSSQALRTRNEGFSGTWRNEGLTSRDSSSKFPEITRPLRLEGPSRVQLEQAASANELIATERGKGKLPESSTTRAKPSKEIQRILDMKPKGKLSLDVVSQSLNFQNERDSSMDNLGKQLAKKEPDHAIPRMLTLGEKGEYTPRRRGRPRKPYQGKQFVKSGKLHEETGNIRGTSSTQEANMTFGNEEENANPTNIFSSLQIPNALYDPKFARGGLPVDPFLRLFKEKFGK</sequence>
<gene>
    <name evidence="2" type="ORF">Lalb_Chr23g0278411</name>
</gene>
<evidence type="ECO:0000313" key="3">
    <source>
        <dbReference type="Proteomes" id="UP000447434"/>
    </source>
</evidence>
<name>A0A6A4NKH1_LUPAL</name>